<name>A0ABP1R4I0_9HEXA</name>
<keyword evidence="1" id="KW-0175">Coiled coil</keyword>
<dbReference type="Proteomes" id="UP001642540">
    <property type="component" value="Unassembled WGS sequence"/>
</dbReference>
<dbReference type="EMBL" id="CAXLJM020000058">
    <property type="protein sequence ID" value="CAL8119226.1"/>
    <property type="molecule type" value="Genomic_DNA"/>
</dbReference>
<comment type="caution">
    <text evidence="2">The sequence shown here is derived from an EMBL/GenBank/DDBJ whole genome shotgun (WGS) entry which is preliminary data.</text>
</comment>
<feature type="coiled-coil region" evidence="1">
    <location>
        <begin position="55"/>
        <end position="82"/>
    </location>
</feature>
<gene>
    <name evidence="2" type="ORF">ODALV1_LOCUS18451</name>
</gene>
<keyword evidence="3" id="KW-1185">Reference proteome</keyword>
<organism evidence="2 3">
    <name type="scientific">Orchesella dallaii</name>
    <dbReference type="NCBI Taxonomy" id="48710"/>
    <lineage>
        <taxon>Eukaryota</taxon>
        <taxon>Metazoa</taxon>
        <taxon>Ecdysozoa</taxon>
        <taxon>Arthropoda</taxon>
        <taxon>Hexapoda</taxon>
        <taxon>Collembola</taxon>
        <taxon>Entomobryomorpha</taxon>
        <taxon>Entomobryoidea</taxon>
        <taxon>Orchesellidae</taxon>
        <taxon>Orchesellinae</taxon>
        <taxon>Orchesella</taxon>
    </lineage>
</organism>
<evidence type="ECO:0000313" key="3">
    <source>
        <dbReference type="Proteomes" id="UP001642540"/>
    </source>
</evidence>
<evidence type="ECO:0000313" key="2">
    <source>
        <dbReference type="EMBL" id="CAL8119226.1"/>
    </source>
</evidence>
<evidence type="ECO:0008006" key="4">
    <source>
        <dbReference type="Google" id="ProtNLM"/>
    </source>
</evidence>
<accession>A0ABP1R4I0</accession>
<reference evidence="2 3" key="1">
    <citation type="submission" date="2024-08" db="EMBL/GenBank/DDBJ databases">
        <authorList>
            <person name="Cucini C."/>
            <person name="Frati F."/>
        </authorList>
    </citation>
    <scope>NUCLEOTIDE SEQUENCE [LARGE SCALE GENOMIC DNA]</scope>
</reference>
<evidence type="ECO:0000256" key="1">
    <source>
        <dbReference type="SAM" id="Coils"/>
    </source>
</evidence>
<protein>
    <recommendedName>
        <fullName evidence="4">C2H2-type domain-containing protein</fullName>
    </recommendedName>
</protein>
<sequence length="314" mass="34383">MSRASMALSNAVFLEMVDGLHSLNRTVMDKDGVITRLRAEVQSLQVLVSETRLKADRLEGRNTVLETENSQLKAELENNKQKMRSAVEFLIDGNDSVGRNVKEKLVSPSQAGKETARKITNTAPLPRAAVKTEVKTEPTSTVVREFQPVDLTSAQGTLLGSSGSRGYEPKRIIDTNLRPLSVSRKKARTVASNLMGPPIPAATAKATAPPQTIFTLKRKMAQAESGPSRLPILSIKKLGDTKSKDPNIMQLSNISRIPFPASQLTTDVMESHANPTDKPERTFRCCNKSFQTESDFLKHCAESRLHGKCNSSSV</sequence>
<proteinExistence type="predicted"/>